<sequence>MGSNPTPRMALAVINLLTGFSDFLQVYWLGMSGLRVVVDESALRLGVVGEFVERGGRVLVHRALLKHLQERAFSGDLAAMDGLRNLMASRGEYVEFVGEAGGVGWREAVLEYCRSNRETLLTSDPLVARVAESMGVSYRYTVPEPPLQLESVFSGDVMSLHVKEGLEPKIKRGHPGRWVFESIREKPMSRTEIEALVSTIMKTAFDVFGTEAFVEVDKPELTILQLGQFRIVITRPPLSDGMEMTVVKPVLRVRLDDYRLPPKVLERLEKRAEGILIAGPPGMGKSTFAQALAEYYRNMRKVVKTVESPRDLNLPPDITQYSKSAAKDGEIHSVLLLSRPDYTVFDEMREARDFEMYIDLRYAGIGMIGVIHASTPIDALHRIANKVDIGILPSIVDTLIFMDKGRVASIHTLEVVVKVPAGLKRADLARPTVVVKDFLNDEPVYELYVFGERVFFVPVKVSEDRGGELAVMRRIIGKHLSDFSVDRVGDRVIVAIGPGEMRTYFKKCQNKVLRMAKHMGLEVEVVPKQGPEG</sequence>
<dbReference type="Pfam" id="PF00437">
    <property type="entry name" value="T2SSE"/>
    <property type="match status" value="1"/>
</dbReference>
<dbReference type="EMBL" id="AP011842">
    <property type="protein sequence ID" value="BAJ47604.1"/>
    <property type="molecule type" value="Genomic_DNA"/>
</dbReference>
<evidence type="ECO:0000313" key="2">
    <source>
        <dbReference type="EMBL" id="BAJ47604.1"/>
    </source>
</evidence>
<name>E6N5N5_CALS0</name>
<feature type="domain" description="AAA+ ATPase" evidence="1">
    <location>
        <begin position="271"/>
        <end position="406"/>
    </location>
</feature>
<dbReference type="BioCyc" id="CCAL311458:G131R-549-MONOMER"/>
<dbReference type="PRINTS" id="PR00830">
    <property type="entry name" value="ENDOLAPTASE"/>
</dbReference>
<dbReference type="Gene3D" id="3.40.50.300">
    <property type="entry name" value="P-loop containing nucleotide triphosphate hydrolases"/>
    <property type="match status" value="1"/>
</dbReference>
<dbReference type="STRING" id="311458.CSUB_C0541"/>
<dbReference type="SUPFAM" id="SSF52540">
    <property type="entry name" value="P-loop containing nucleoside triphosphate hydrolases"/>
    <property type="match status" value="1"/>
</dbReference>
<dbReference type="AlphaFoldDB" id="E6N5N5"/>
<reference evidence="2 4" key="1">
    <citation type="journal article" date="2005" name="Environ. Microbiol.">
        <title>Genetic and functional properties of uncultivated thermophilic crenarchaeotes from a subsurface gold mine as revealed by analysis of genome fragments.</title>
        <authorList>
            <person name="Nunoura T."/>
            <person name="Hirayama H."/>
            <person name="Takami H."/>
            <person name="Oida H."/>
            <person name="Nishi S."/>
            <person name="Shimamura S."/>
            <person name="Suzuki Y."/>
            <person name="Inagaki F."/>
            <person name="Takai K."/>
            <person name="Nealson K.H."/>
            <person name="Horikoshi K."/>
        </authorList>
    </citation>
    <scope>NUCLEOTIDE SEQUENCE [LARGE SCALE GENOMIC DNA]</scope>
</reference>
<dbReference type="NCBIfam" id="NF010335">
    <property type="entry name" value="PRK13764.1"/>
    <property type="match status" value="1"/>
</dbReference>
<dbReference type="KEGG" id="csu:CSUB_C0541"/>
<dbReference type="PANTHER" id="PTHR11603">
    <property type="entry name" value="AAA FAMILY ATPASE"/>
    <property type="match status" value="1"/>
</dbReference>
<dbReference type="InterPro" id="IPR001482">
    <property type="entry name" value="T2SS/T4SS_dom"/>
</dbReference>
<organism evidence="2 4">
    <name type="scientific">Caldiarchaeum subterraneum</name>
    <dbReference type="NCBI Taxonomy" id="311458"/>
    <lineage>
        <taxon>Archaea</taxon>
        <taxon>Nitrososphaerota</taxon>
        <taxon>Candidatus Caldarchaeales</taxon>
        <taxon>Candidatus Caldarchaeaceae</taxon>
        <taxon>Candidatus Caldarchaeum</taxon>
    </lineage>
</organism>
<gene>
    <name evidence="3" type="ORF">CSUB_C0541</name>
    <name evidence="2" type="ORF">HGMM_F15C06C08</name>
</gene>
<dbReference type="InterPro" id="IPR003593">
    <property type="entry name" value="AAA+_ATPase"/>
</dbReference>
<dbReference type="Proteomes" id="UP000008120">
    <property type="component" value="Chromosome"/>
</dbReference>
<dbReference type="EMBL" id="BA000048">
    <property type="protein sequence ID" value="BAJ50401.1"/>
    <property type="molecule type" value="Genomic_DNA"/>
</dbReference>
<dbReference type="PANTHER" id="PTHR11603:SF147">
    <property type="entry name" value="MEMBRANE PROTEIN"/>
    <property type="match status" value="1"/>
</dbReference>
<reference evidence="2 4" key="2">
    <citation type="journal article" date="2011" name="Nucleic Acids Res.">
        <title>Insights into the evolution of Archaea and eukaryotic protein modifier systems revealed by the genome of a novel archaeal group.</title>
        <authorList>
            <person name="Nunoura T."/>
            <person name="Takaki Y."/>
            <person name="Kakuta J."/>
            <person name="Nishi S."/>
            <person name="Sugahara J."/>
            <person name="Kazama H."/>
            <person name="Chee G."/>
            <person name="Hattori M."/>
            <person name="Kanai A."/>
            <person name="Atomi H."/>
            <person name="Takai K."/>
            <person name="Takami H."/>
        </authorList>
    </citation>
    <scope>NUCLEOTIDE SEQUENCE [LARGE SCALE GENOMIC DNA]</scope>
</reference>
<accession>E6N5N5</accession>
<protein>
    <submittedName>
        <fullName evidence="2">ATPase</fullName>
    </submittedName>
</protein>
<proteinExistence type="predicted"/>
<dbReference type="InterPro" id="IPR027417">
    <property type="entry name" value="P-loop_NTPase"/>
</dbReference>
<dbReference type="InterPro" id="IPR052041">
    <property type="entry name" value="Nucleic_acid_metab_PIN/TRAM"/>
</dbReference>
<evidence type="ECO:0000259" key="1">
    <source>
        <dbReference type="SMART" id="SM00382"/>
    </source>
</evidence>
<dbReference type="SMART" id="SM00382">
    <property type="entry name" value="AAA"/>
    <property type="match status" value="1"/>
</dbReference>
<evidence type="ECO:0000313" key="3">
    <source>
        <dbReference type="EMBL" id="BAJ50401.1"/>
    </source>
</evidence>
<evidence type="ECO:0000313" key="4">
    <source>
        <dbReference type="Proteomes" id="UP000008120"/>
    </source>
</evidence>